<feature type="region of interest" description="Disordered" evidence="1">
    <location>
        <begin position="71"/>
        <end position="90"/>
    </location>
</feature>
<sequence>MLKLCRTSSCTHYLSYSKFGLGRAHLGVHRWQRRCNFSGPSESVKLTTRRPKVNFRRRIFTLDPSRLQDSDFIDLSPKSRNPRNPRSQLPSIVSVPSITQRTSSLPSRLRSVLSYYRNGTGSRFPENSHGFLYYHHDPRLPPTSGAVRFRLTPNAHASSFSGGTDLMLPDGRGPWAIWLATIASAAKFLGLKQLLISDGLVTPELVEHCRKLVTGISGSSVSRLYRHMLFTLEQPWVLDLATLPSFSVMGPLHIEGAQIGFTKVQSIERSERIFFAYSGRCMVRFERSLAPEHAGKRVAVIRVLEILTPIVSTDSTFIPGHKGGLFRIPTVGSLLAKGDRPIAIKADGDSRLSRCLRLLM</sequence>
<evidence type="ECO:0000256" key="1">
    <source>
        <dbReference type="SAM" id="MobiDB-lite"/>
    </source>
</evidence>
<dbReference type="OrthoDB" id="3067792at2759"/>
<protein>
    <submittedName>
        <fullName evidence="2">Uncharacterized protein</fullName>
    </submittedName>
</protein>
<keyword evidence="3" id="KW-1185">Reference proteome</keyword>
<dbReference type="EMBL" id="LUEZ02000009">
    <property type="protein sequence ID" value="RDB29707.1"/>
    <property type="molecule type" value="Genomic_DNA"/>
</dbReference>
<dbReference type="InParanoid" id="A0A369KA33"/>
<proteinExistence type="predicted"/>
<dbReference type="Proteomes" id="UP000076154">
    <property type="component" value="Unassembled WGS sequence"/>
</dbReference>
<evidence type="ECO:0000313" key="2">
    <source>
        <dbReference type="EMBL" id="RDB29707.1"/>
    </source>
</evidence>
<feature type="compositionally biased region" description="Polar residues" evidence="1">
    <location>
        <begin position="78"/>
        <end position="90"/>
    </location>
</feature>
<accession>A0A369KA33</accession>
<reference evidence="2" key="1">
    <citation type="submission" date="2018-04" db="EMBL/GenBank/DDBJ databases">
        <title>Whole genome sequencing of Hypsizygus marmoreus.</title>
        <authorList>
            <person name="Choi I.-G."/>
            <person name="Min B."/>
            <person name="Kim J.-G."/>
            <person name="Kim S."/>
            <person name="Oh Y.-L."/>
            <person name="Kong W.-S."/>
            <person name="Park H."/>
            <person name="Jeong J."/>
            <person name="Song E.-S."/>
        </authorList>
    </citation>
    <scope>NUCLEOTIDE SEQUENCE [LARGE SCALE GENOMIC DNA]</scope>
    <source>
        <strain evidence="2">51987-8</strain>
    </source>
</reference>
<name>A0A369KA33_HYPMA</name>
<comment type="caution">
    <text evidence="2">The sequence shown here is derived from an EMBL/GenBank/DDBJ whole genome shotgun (WGS) entry which is preliminary data.</text>
</comment>
<evidence type="ECO:0000313" key="3">
    <source>
        <dbReference type="Proteomes" id="UP000076154"/>
    </source>
</evidence>
<dbReference type="AlphaFoldDB" id="A0A369KA33"/>
<gene>
    <name evidence="2" type="ORF">Hypma_013780</name>
</gene>
<organism evidence="2 3">
    <name type="scientific">Hypsizygus marmoreus</name>
    <name type="common">White beech mushroom</name>
    <name type="synonym">Agaricus marmoreus</name>
    <dbReference type="NCBI Taxonomy" id="39966"/>
    <lineage>
        <taxon>Eukaryota</taxon>
        <taxon>Fungi</taxon>
        <taxon>Dikarya</taxon>
        <taxon>Basidiomycota</taxon>
        <taxon>Agaricomycotina</taxon>
        <taxon>Agaricomycetes</taxon>
        <taxon>Agaricomycetidae</taxon>
        <taxon>Agaricales</taxon>
        <taxon>Tricholomatineae</taxon>
        <taxon>Lyophyllaceae</taxon>
        <taxon>Hypsizygus</taxon>
    </lineage>
</organism>